<dbReference type="RefSeq" id="WP_007384413.1">
    <property type="nucleotide sequence ID" value="NZ_CM000951.1"/>
</dbReference>
<dbReference type="Proteomes" id="UP000002785">
    <property type="component" value="Chromosome"/>
</dbReference>
<evidence type="ECO:0008006" key="3">
    <source>
        <dbReference type="Google" id="ProtNLM"/>
    </source>
</evidence>
<evidence type="ECO:0000313" key="1">
    <source>
        <dbReference type="EMBL" id="EDY58306.1"/>
    </source>
</evidence>
<reference evidence="1" key="1">
    <citation type="submission" date="2009-10" db="EMBL/GenBank/DDBJ databases">
        <title>The genome sequence of Streptomyces sviceus strain ATCC 29083.</title>
        <authorList>
            <consortium name="The Broad Institute Genome Sequencing Platform"/>
            <consortium name="Broad Institute Microbial Sequencing Center"/>
            <person name="Fischbach M."/>
            <person name="Godfrey P."/>
            <person name="Ward D."/>
            <person name="Young S."/>
            <person name="Zeng Q."/>
            <person name="Koehrsen M."/>
            <person name="Alvarado L."/>
            <person name="Berlin A.M."/>
            <person name="Bochicchio J."/>
            <person name="Borenstein D."/>
            <person name="Chapman S.B."/>
            <person name="Chen Z."/>
            <person name="Engels R."/>
            <person name="Freedman E."/>
            <person name="Gellesch M."/>
            <person name="Goldberg J."/>
            <person name="Griggs A."/>
            <person name="Gujja S."/>
            <person name="Heilman E.R."/>
            <person name="Heiman D.I."/>
            <person name="Hepburn T.A."/>
            <person name="Howarth C."/>
            <person name="Jen D."/>
            <person name="Larson L."/>
            <person name="Lewis B."/>
            <person name="Mehta T."/>
            <person name="Park D."/>
            <person name="Pearson M."/>
            <person name="Richards J."/>
            <person name="Roberts A."/>
            <person name="Saif S."/>
            <person name="Shea T.D."/>
            <person name="Shenoy N."/>
            <person name="Sisk P."/>
            <person name="Stolte C."/>
            <person name="Sykes S.N."/>
            <person name="Thomson T."/>
            <person name="Walk T."/>
            <person name="White J."/>
            <person name="Yandava C."/>
            <person name="Straight P."/>
            <person name="Clardy J."/>
            <person name="Hung D."/>
            <person name="Kolter R."/>
            <person name="Mekalanos J."/>
            <person name="Walker S."/>
            <person name="Walsh C.T."/>
            <person name="Wieland-Brown L.C."/>
            <person name="Haas B."/>
            <person name="Nusbaum C."/>
            <person name="Birren B."/>
        </authorList>
    </citation>
    <scope>NUCLEOTIDE SEQUENCE [LARGE SCALE GENOMIC DNA]</scope>
    <source>
        <strain evidence="1">ATCC 29083</strain>
    </source>
</reference>
<sequence length="186" mass="19698">MDDLQRIPKRPTWALLAVLALLCGCSAEQTVQYDLPKSLCGVPVTRTVIEPLFPPGKDLTQTGGALTDGQDQSSCSYLVDGNTVLSLSDQRYQEKLAARDVLAKTVPGSQAKEITVSSSGRIATYRGHAVGVADCSGVPSDVEGEEARTYALTVGVGNPHNWQEAQTKLTKFTRAFLGAAAKADGC</sequence>
<protein>
    <recommendedName>
        <fullName evidence="3">Lipoprotein</fullName>
    </recommendedName>
</protein>
<proteinExistence type="predicted"/>
<gene>
    <name evidence="1" type="ORF">SSEG_09565</name>
</gene>
<dbReference type="AlphaFoldDB" id="B5HZQ1"/>
<dbReference type="OrthoDB" id="4207266at2"/>
<evidence type="ECO:0000313" key="2">
    <source>
        <dbReference type="Proteomes" id="UP000002785"/>
    </source>
</evidence>
<dbReference type="HOGENOM" id="CLU_1453685_0_0_11"/>
<name>B5HZQ1_STRX2</name>
<organism evidence="1 2">
    <name type="scientific">Streptomyces sviceus (strain ATCC 29083 / DSM 924 / JCM 4929 / NBRC 13980 / NCIMB 11184 / NRRL 5439 / UC 5370)</name>
    <dbReference type="NCBI Taxonomy" id="463191"/>
    <lineage>
        <taxon>Bacteria</taxon>
        <taxon>Bacillati</taxon>
        <taxon>Actinomycetota</taxon>
        <taxon>Actinomycetes</taxon>
        <taxon>Kitasatosporales</taxon>
        <taxon>Streptomycetaceae</taxon>
        <taxon>Streptomyces</taxon>
    </lineage>
</organism>
<dbReference type="PROSITE" id="PS51257">
    <property type="entry name" value="PROKAR_LIPOPROTEIN"/>
    <property type="match status" value="1"/>
</dbReference>
<accession>B5HZQ1</accession>
<dbReference type="EMBL" id="CM000951">
    <property type="protein sequence ID" value="EDY58306.1"/>
    <property type="molecule type" value="Genomic_DNA"/>
</dbReference>
<keyword evidence="2" id="KW-1185">Reference proteome</keyword>